<feature type="region of interest" description="Disordered" evidence="1">
    <location>
        <begin position="225"/>
        <end position="345"/>
    </location>
</feature>
<organism evidence="3 4">
    <name type="scientific">Epichloe bromicola</name>
    <dbReference type="NCBI Taxonomy" id="79588"/>
    <lineage>
        <taxon>Eukaryota</taxon>
        <taxon>Fungi</taxon>
        <taxon>Dikarya</taxon>
        <taxon>Ascomycota</taxon>
        <taxon>Pezizomycotina</taxon>
        <taxon>Sordariomycetes</taxon>
        <taxon>Hypocreomycetidae</taxon>
        <taxon>Hypocreales</taxon>
        <taxon>Clavicipitaceae</taxon>
        <taxon>Epichloe</taxon>
    </lineage>
</organism>
<dbReference type="EMBL" id="BAAFGZ010000408">
    <property type="protein sequence ID" value="GAB0138393.1"/>
    <property type="molecule type" value="Genomic_DNA"/>
</dbReference>
<reference evidence="4" key="1">
    <citation type="submission" date="2024-06" db="EMBL/GenBank/DDBJ databases">
        <title>Draft Genome Sequences of Epichloe bromicola Strains Isolated from Elymus ciliaris.</title>
        <authorList>
            <consortium name="Epichloe bromicola genome sequencing consortium"/>
            <person name="Miura A."/>
            <person name="Imano S."/>
            <person name="Ashida A."/>
            <person name="Sato I."/>
            <person name="Chiba S."/>
            <person name="Tanaka A."/>
            <person name="Camagna M."/>
            <person name="Takemoto D."/>
        </authorList>
    </citation>
    <scope>NUCLEOTIDE SEQUENCE [LARGE SCALE GENOMIC DNA]</scope>
    <source>
        <strain evidence="4">DP</strain>
    </source>
</reference>
<dbReference type="InterPro" id="IPR018838">
    <property type="entry name" value="ZGRF1-like_N"/>
</dbReference>
<feature type="compositionally biased region" description="Polar residues" evidence="1">
    <location>
        <begin position="148"/>
        <end position="161"/>
    </location>
</feature>
<feature type="region of interest" description="Disordered" evidence="1">
    <location>
        <begin position="937"/>
        <end position="1013"/>
    </location>
</feature>
<feature type="compositionally biased region" description="Acidic residues" evidence="1">
    <location>
        <begin position="254"/>
        <end position="263"/>
    </location>
</feature>
<feature type="region of interest" description="Disordered" evidence="1">
    <location>
        <begin position="1"/>
        <end position="21"/>
    </location>
</feature>
<accession>A0ABQ0CY93</accession>
<feature type="compositionally biased region" description="Low complexity" evidence="1">
    <location>
        <begin position="125"/>
        <end position="138"/>
    </location>
</feature>
<dbReference type="Proteomes" id="UP001562357">
    <property type="component" value="Unassembled WGS sequence"/>
</dbReference>
<feature type="compositionally biased region" description="Polar residues" evidence="1">
    <location>
        <begin position="541"/>
        <end position="551"/>
    </location>
</feature>
<evidence type="ECO:0000259" key="2">
    <source>
        <dbReference type="Pfam" id="PF10382"/>
    </source>
</evidence>
<feature type="compositionally biased region" description="Basic residues" evidence="1">
    <location>
        <begin position="707"/>
        <end position="718"/>
    </location>
</feature>
<feature type="domain" description="5'-3' DNA helicase ZGRF1-like N-terminal" evidence="2">
    <location>
        <begin position="27"/>
        <end position="108"/>
    </location>
</feature>
<feature type="compositionally biased region" description="Polar residues" evidence="1">
    <location>
        <begin position="225"/>
        <end position="234"/>
    </location>
</feature>
<feature type="compositionally biased region" description="Pro residues" evidence="1">
    <location>
        <begin position="962"/>
        <end position="972"/>
    </location>
</feature>
<feature type="region of interest" description="Disordered" evidence="1">
    <location>
        <begin position="837"/>
        <end position="910"/>
    </location>
</feature>
<feature type="compositionally biased region" description="Basic and acidic residues" evidence="1">
    <location>
        <begin position="635"/>
        <end position="652"/>
    </location>
</feature>
<name>A0ABQ0CY93_9HYPO</name>
<feature type="compositionally biased region" description="Polar residues" evidence="1">
    <location>
        <begin position="388"/>
        <end position="399"/>
    </location>
</feature>
<feature type="compositionally biased region" description="Basic and acidic residues" evidence="1">
    <location>
        <begin position="178"/>
        <end position="187"/>
    </location>
</feature>
<feature type="region of interest" description="Disordered" evidence="1">
    <location>
        <begin position="122"/>
        <end position="211"/>
    </location>
</feature>
<sequence length="1013" mass="110015">MSYAVKRIDTSVTPGSSGEAPPTTATVLDYNCLFTHDLKRKQKRWQDGKLKYHTFNKKIMVYDDRGNFIGDAHWQAGGDLEEDEELELDRGATIVQVADCVGFREQDLTEVLDKRAREVEKRRAMAAAKTPAPSRARAPPAPAAQDGTHFQLSHRSLSSIVPSPGPLGRAAISSRSPYETRKADGSRAQEQAPPPTKKRRTCPSPPSKAGFARSLFGAALSLSTYAGGASSSRTRALKERRVGVQEVAGGEANDAGDDNDGNDDAVVAKAGARGKSPSQKSRHFENTGITRPEKNLQGETAPAAVGTPSRKPQGTRGQSSSGLRRDGDGSPFQPESRPVLVRDRSRNAGVMVNELVEMCHVSKSRVIKTSTNKTCVRGLADAKWPPSTKHTLPAKQQTPVFDDGSESATIPKSPRPLPNAKQKQQKAKAEKTVLLELPDSAPPRPEERRTELRIRSRQRRGLLMVSERRQGKQAPHPSTIPTPSEQSTNVELAAAAQEPSPDRNDDICAEDNTDKVTPEAASEPTSTLQVKCGKICLGDDSTLSLPDQQEAISIDSDSELDASVPGFNRLQSPKEGIDTLSEPEEVVGDSRRRKRSTESMPAEDSSTPQKPFDSLVMDDVENHFLDPGDISTESFGKEKAQELVSKEEKPSTVKDVVGDSAPLKHVGAERPDQPGSDGTETLRLGQRSEASVVNDLTEGDSEDLAPKRKTRTRTRTRRRIESPSSPAKLSSEEESACLPPNRRLSNKTKKVSQAERAANSSEEESDCAPWKKSKRKQSKKECEVTNTYPIAEPTGPRIKRLARKSVKSKEIFGFAPFFGIDATMAAPFAMSASRIGTVGRPPTAPDRPPGISLTMKPRLQRRDGSAADERSVDEVGWPISGGQRGDEMSAKLAPDESDVATTARFSPREQHTDRLPTPIEVVQIDGLAPRAKIVNPATRGRKAARKADAAGQVPRHIVSFEPPQPVRPLPKPKPSEPTRRDANLPGFSTANGGAWSRHAEDLLGMMRPKGERA</sequence>
<feature type="compositionally biased region" description="Polar residues" evidence="1">
    <location>
        <begin position="479"/>
        <end position="490"/>
    </location>
</feature>
<comment type="caution">
    <text evidence="3">The sequence shown here is derived from an EMBL/GenBank/DDBJ whole genome shotgun (WGS) entry which is preliminary data.</text>
</comment>
<keyword evidence="4" id="KW-1185">Reference proteome</keyword>
<feature type="compositionally biased region" description="Basic and acidic residues" evidence="1">
    <location>
        <begin position="860"/>
        <end position="873"/>
    </location>
</feature>
<dbReference type="Pfam" id="PF10382">
    <property type="entry name" value="ZGRF1-like_N"/>
    <property type="match status" value="1"/>
</dbReference>
<proteinExistence type="predicted"/>
<dbReference type="PANTHER" id="PTHR28535">
    <property type="entry name" value="ZINC FINGER GRF-TYPE CONTAINING 1"/>
    <property type="match status" value="1"/>
</dbReference>
<dbReference type="InterPro" id="IPR052800">
    <property type="entry name" value="DNA_Repair_Helicase_ZGRF1"/>
</dbReference>
<protein>
    <recommendedName>
        <fullName evidence="2">5'-3' DNA helicase ZGRF1-like N-terminal domain-containing protein</fullName>
    </recommendedName>
</protein>
<feature type="compositionally biased region" description="Basic and acidic residues" evidence="1">
    <location>
        <begin position="973"/>
        <end position="982"/>
    </location>
</feature>
<gene>
    <name evidence="3" type="primary">g6628</name>
    <name evidence="3" type="ORF">EsDP_00006628</name>
</gene>
<evidence type="ECO:0000313" key="3">
    <source>
        <dbReference type="EMBL" id="GAB0138393.1"/>
    </source>
</evidence>
<feature type="region of interest" description="Disordered" evidence="1">
    <location>
        <begin position="381"/>
        <end position="797"/>
    </location>
</feature>
<feature type="compositionally biased region" description="Basic and acidic residues" evidence="1">
    <location>
        <begin position="444"/>
        <end position="454"/>
    </location>
</feature>
<evidence type="ECO:0000256" key="1">
    <source>
        <dbReference type="SAM" id="MobiDB-lite"/>
    </source>
</evidence>
<evidence type="ECO:0000313" key="4">
    <source>
        <dbReference type="Proteomes" id="UP001562357"/>
    </source>
</evidence>
<dbReference type="PANTHER" id="PTHR28535:SF1">
    <property type="entry name" value="PROTEIN ZGRF1"/>
    <property type="match status" value="1"/>
</dbReference>
<feature type="compositionally biased region" description="Basic and acidic residues" evidence="1">
    <location>
        <begin position="500"/>
        <end position="517"/>
    </location>
</feature>